<keyword evidence="2" id="KW-1185">Reference proteome</keyword>
<gene>
    <name evidence="1" type="ORF">T4D_6323</name>
</gene>
<comment type="caution">
    <text evidence="1">The sequence shown here is derived from an EMBL/GenBank/DDBJ whole genome shotgun (WGS) entry which is preliminary data.</text>
</comment>
<protein>
    <submittedName>
        <fullName evidence="1">Uncharacterized protein</fullName>
    </submittedName>
</protein>
<sequence>MRYNDFIKRMYFENCDVENGLIAWRSNVGRALRLPDEFAVRLHSSRRGALKFHQGSPDSSDQCFGRRSFIGLINANNAVISQMVAQKLSILCDKQIIAGSRIHLFADVAMKDGGLISIRPNFISCISITDDNAMMFECGAGLVKVALQERYAVTLAGSSAADFIRIFFAVGQCRFS</sequence>
<reference evidence="1 2" key="1">
    <citation type="submission" date="2015-01" db="EMBL/GenBank/DDBJ databases">
        <title>Evolution of Trichinella species and genotypes.</title>
        <authorList>
            <person name="Korhonen P.K."/>
            <person name="Edoardo P."/>
            <person name="Giuseppe L.R."/>
            <person name="Gasser R.B."/>
        </authorList>
    </citation>
    <scope>NUCLEOTIDE SEQUENCE [LARGE SCALE GENOMIC DNA]</scope>
    <source>
        <strain evidence="1">ISS470</strain>
    </source>
</reference>
<organism evidence="1 2">
    <name type="scientific">Trichinella pseudospiralis</name>
    <name type="common">Parasitic roundworm</name>
    <dbReference type="NCBI Taxonomy" id="6337"/>
    <lineage>
        <taxon>Eukaryota</taxon>
        <taxon>Metazoa</taxon>
        <taxon>Ecdysozoa</taxon>
        <taxon>Nematoda</taxon>
        <taxon>Enoplea</taxon>
        <taxon>Dorylaimia</taxon>
        <taxon>Trichinellida</taxon>
        <taxon>Trichinellidae</taxon>
        <taxon>Trichinella</taxon>
    </lineage>
</organism>
<name>A0A0V1FT00_TRIPS</name>
<evidence type="ECO:0000313" key="2">
    <source>
        <dbReference type="Proteomes" id="UP000054995"/>
    </source>
</evidence>
<dbReference type="EMBL" id="JYDT01000035">
    <property type="protein sequence ID" value="KRY89127.1"/>
    <property type="molecule type" value="Genomic_DNA"/>
</dbReference>
<accession>A0A0V1FT00</accession>
<dbReference type="Proteomes" id="UP000054995">
    <property type="component" value="Unassembled WGS sequence"/>
</dbReference>
<proteinExistence type="predicted"/>
<evidence type="ECO:0000313" key="1">
    <source>
        <dbReference type="EMBL" id="KRY89127.1"/>
    </source>
</evidence>
<dbReference type="AlphaFoldDB" id="A0A0V1FT00"/>